<gene>
    <name evidence="1" type="ORF">NX720_09365</name>
</gene>
<dbReference type="Pfam" id="PF06685">
    <property type="entry name" value="DUF1186"/>
    <property type="match status" value="1"/>
</dbReference>
<reference evidence="1" key="1">
    <citation type="submission" date="2022-10" db="EMBL/GenBank/DDBJ databases">
        <title>Completed Genome Sequence of two octocoral isolated bacterium, Endozoicomonas euniceicola EF212T and Endozoicomonas gorgoniicola PS125T.</title>
        <authorList>
            <person name="Chiou Y.-J."/>
            <person name="Chen Y.-H."/>
        </authorList>
    </citation>
    <scope>NUCLEOTIDE SEQUENCE</scope>
    <source>
        <strain evidence="1">EF212</strain>
    </source>
</reference>
<dbReference type="InterPro" id="IPR010602">
    <property type="entry name" value="DUF1186"/>
</dbReference>
<name>A0ABY6H1R0_9GAMM</name>
<protein>
    <submittedName>
        <fullName evidence="1">DUF1186 family protein</fullName>
    </submittedName>
</protein>
<accession>A0ABY6H1R0</accession>
<evidence type="ECO:0000313" key="2">
    <source>
        <dbReference type="Proteomes" id="UP001163255"/>
    </source>
</evidence>
<keyword evidence="2" id="KW-1185">Reference proteome</keyword>
<sequence length="193" mass="22182">MTVFLDYPLIKPFTKLEPNYFPGEELRKIIAHQEEAVPLLLEAIRDFAENPEGYSEEDGNCLHMVALALLAQCREAALFPVIQDISDRFDPDNWGEETAYEELICCMPEDAMARVIASVLANDIDKLKAIIVDHGQDIELRCRALEALKSCYFEGDIERRDLTGFLSNVFETFALQHDSRDFCPLWMVLYDLW</sequence>
<proteinExistence type="predicted"/>
<dbReference type="EMBL" id="CP103300">
    <property type="protein sequence ID" value="UYM18094.1"/>
    <property type="molecule type" value="Genomic_DNA"/>
</dbReference>
<organism evidence="1 2">
    <name type="scientific">Endozoicomonas euniceicola</name>
    <dbReference type="NCBI Taxonomy" id="1234143"/>
    <lineage>
        <taxon>Bacteria</taxon>
        <taxon>Pseudomonadati</taxon>
        <taxon>Pseudomonadota</taxon>
        <taxon>Gammaproteobacteria</taxon>
        <taxon>Oceanospirillales</taxon>
        <taxon>Endozoicomonadaceae</taxon>
        <taxon>Endozoicomonas</taxon>
    </lineage>
</organism>
<dbReference type="Proteomes" id="UP001163255">
    <property type="component" value="Chromosome"/>
</dbReference>
<dbReference type="RefSeq" id="WP_262600860.1">
    <property type="nucleotide sequence ID" value="NZ_CP103300.1"/>
</dbReference>
<evidence type="ECO:0000313" key="1">
    <source>
        <dbReference type="EMBL" id="UYM18094.1"/>
    </source>
</evidence>